<evidence type="ECO:0000256" key="7">
    <source>
        <dbReference type="ARBA" id="ARBA00022723"/>
    </source>
</evidence>
<keyword evidence="15" id="KW-0999">Mitochondrion inner membrane</keyword>
<accession>A0A8F7CBZ0</accession>
<geneLocation type="mitochondrion" evidence="19"/>
<dbReference type="PROSITE" id="PS50999">
    <property type="entry name" value="COX2_TM"/>
    <property type="match status" value="1"/>
</dbReference>
<gene>
    <name evidence="19" type="primary">cox2</name>
</gene>
<dbReference type="AlphaFoldDB" id="A0A8F7CBZ0"/>
<keyword evidence="8" id="KW-0460">Magnesium</keyword>
<comment type="cofactor">
    <cofactor evidence="15">
        <name>Cu cation</name>
        <dbReference type="ChEBI" id="CHEBI:23378"/>
    </cofactor>
    <text evidence="15">Binds a copper A center.</text>
</comment>
<evidence type="ECO:0000256" key="16">
    <source>
        <dbReference type="SAM" id="Phobius"/>
    </source>
</evidence>
<dbReference type="Gene3D" id="2.60.40.420">
    <property type="entry name" value="Cupredoxins - blue copper proteins"/>
    <property type="match status" value="1"/>
</dbReference>
<evidence type="ECO:0000256" key="3">
    <source>
        <dbReference type="ARBA" id="ARBA00015946"/>
    </source>
</evidence>
<evidence type="ECO:0000256" key="9">
    <source>
        <dbReference type="ARBA" id="ARBA00022967"/>
    </source>
</evidence>
<dbReference type="PROSITE" id="PS00078">
    <property type="entry name" value="COX2"/>
    <property type="match status" value="1"/>
</dbReference>
<dbReference type="Pfam" id="PF00116">
    <property type="entry name" value="COX2"/>
    <property type="match status" value="1"/>
</dbReference>
<dbReference type="PROSITE" id="PS50857">
    <property type="entry name" value="COX2_CUA"/>
    <property type="match status" value="1"/>
</dbReference>
<keyword evidence="12 15" id="KW-0186">Copper</keyword>
<feature type="transmembrane region" description="Helical" evidence="16">
    <location>
        <begin position="51"/>
        <end position="75"/>
    </location>
</feature>
<protein>
    <recommendedName>
        <fullName evidence="3 15">Cytochrome c oxidase subunit 2</fullName>
    </recommendedName>
</protein>
<evidence type="ECO:0000256" key="10">
    <source>
        <dbReference type="ARBA" id="ARBA00022982"/>
    </source>
</evidence>
<keyword evidence="9" id="KW-1278">Translocase</keyword>
<dbReference type="InterPro" id="IPR008972">
    <property type="entry name" value="Cupredoxin"/>
</dbReference>
<comment type="catalytic activity">
    <reaction evidence="14">
        <text>4 Fe(II)-[cytochrome c] + O2 + 8 H(+)(in) = 4 Fe(III)-[cytochrome c] + 2 H2O + 4 H(+)(out)</text>
        <dbReference type="Rhea" id="RHEA:11436"/>
        <dbReference type="Rhea" id="RHEA-COMP:10350"/>
        <dbReference type="Rhea" id="RHEA-COMP:14399"/>
        <dbReference type="ChEBI" id="CHEBI:15377"/>
        <dbReference type="ChEBI" id="CHEBI:15378"/>
        <dbReference type="ChEBI" id="CHEBI:15379"/>
        <dbReference type="ChEBI" id="CHEBI:29033"/>
        <dbReference type="ChEBI" id="CHEBI:29034"/>
        <dbReference type="EC" id="7.1.1.9"/>
    </reaction>
    <physiologicalReaction direction="left-to-right" evidence="14">
        <dbReference type="Rhea" id="RHEA:11437"/>
    </physiologicalReaction>
</comment>
<evidence type="ECO:0000256" key="6">
    <source>
        <dbReference type="ARBA" id="ARBA00022692"/>
    </source>
</evidence>
<comment type="subcellular location">
    <subcellularLocation>
        <location evidence="1">Membrane</location>
        <topology evidence="1">Multi-pass membrane protein</topology>
    </subcellularLocation>
    <subcellularLocation>
        <location evidence="15">Mitochondrion inner membrane</location>
        <topology evidence="15">Multi-pass membrane protein</topology>
    </subcellularLocation>
</comment>
<evidence type="ECO:0000259" key="17">
    <source>
        <dbReference type="PROSITE" id="PS50857"/>
    </source>
</evidence>
<evidence type="ECO:0000256" key="15">
    <source>
        <dbReference type="RuleBase" id="RU000457"/>
    </source>
</evidence>
<dbReference type="PANTHER" id="PTHR22888:SF9">
    <property type="entry name" value="CYTOCHROME C OXIDASE SUBUNIT 2"/>
    <property type="match status" value="1"/>
</dbReference>
<dbReference type="GO" id="GO:0004129">
    <property type="term" value="F:cytochrome-c oxidase activity"/>
    <property type="evidence" value="ECO:0007669"/>
    <property type="project" value="UniProtKB-EC"/>
</dbReference>
<dbReference type="InterPro" id="IPR036257">
    <property type="entry name" value="Cyt_c_oxidase_su2_TM_sf"/>
</dbReference>
<dbReference type="GO" id="GO:0042773">
    <property type="term" value="P:ATP synthesis coupled electron transport"/>
    <property type="evidence" value="ECO:0007669"/>
    <property type="project" value="TreeGrafter"/>
</dbReference>
<evidence type="ECO:0000256" key="14">
    <source>
        <dbReference type="ARBA" id="ARBA00049512"/>
    </source>
</evidence>
<dbReference type="GO" id="GO:0005743">
    <property type="term" value="C:mitochondrial inner membrane"/>
    <property type="evidence" value="ECO:0007669"/>
    <property type="project" value="UniProtKB-SubCell"/>
</dbReference>
<dbReference type="SUPFAM" id="SSF81464">
    <property type="entry name" value="Cytochrome c oxidase subunit II-like, transmembrane region"/>
    <property type="match status" value="1"/>
</dbReference>
<comment type="function">
    <text evidence="15">Component of the cytochrome c oxidase, the last enzyme in the mitochondrial electron transport chain which drives oxidative phosphorylation. The respiratory chain contains 3 multisubunit complexes succinate dehydrogenase (complex II, CII), ubiquinol-cytochrome c oxidoreductase (cytochrome b-c1 complex, complex III, CIII) and cytochrome c oxidase (complex IV, CIV), that cooperate to transfer electrons derived from NADH and succinate to molecular oxygen, creating an electrochemical gradient over the inner membrane that drives transmembrane transport and the ATP synthase. Cytochrome c oxidase is the component of the respiratory chain that catalyzes the reduction of oxygen to water. Electrons originating from reduced cytochrome c in the intermembrane space (IMS) are transferred via the dinuclear copper A center (CU(A)) of subunit 2 and heme A of subunit 1 to the active site in subunit 1, a binuclear center (BNC) formed by heme A3 and copper B (CU(B)). The BNC reduces molecular oxygen to 2 water molecules using 4 electrons from cytochrome c in the IMS and 4 protons from the mitochondrial matrix.</text>
</comment>
<feature type="transmembrane region" description="Helical" evidence="16">
    <location>
        <begin position="7"/>
        <end position="31"/>
    </location>
</feature>
<evidence type="ECO:0000256" key="8">
    <source>
        <dbReference type="ARBA" id="ARBA00022842"/>
    </source>
</evidence>
<evidence type="ECO:0000256" key="5">
    <source>
        <dbReference type="ARBA" id="ARBA00022660"/>
    </source>
</evidence>
<evidence type="ECO:0000256" key="2">
    <source>
        <dbReference type="ARBA" id="ARBA00007866"/>
    </source>
</evidence>
<keyword evidence="6 15" id="KW-0812">Transmembrane</keyword>
<dbReference type="EMBL" id="MW602525">
    <property type="protein sequence ID" value="QXU59690.1"/>
    <property type="molecule type" value="Genomic_DNA"/>
</dbReference>
<evidence type="ECO:0000256" key="12">
    <source>
        <dbReference type="ARBA" id="ARBA00023008"/>
    </source>
</evidence>
<dbReference type="InterPro" id="IPR001505">
    <property type="entry name" value="Copper_CuA"/>
</dbReference>
<keyword evidence="5 15" id="KW-0679">Respiratory chain</keyword>
<evidence type="ECO:0000256" key="13">
    <source>
        <dbReference type="ARBA" id="ARBA00023136"/>
    </source>
</evidence>
<evidence type="ECO:0000256" key="4">
    <source>
        <dbReference type="ARBA" id="ARBA00022448"/>
    </source>
</evidence>
<keyword evidence="15 19" id="KW-0496">Mitochondrion</keyword>
<dbReference type="PANTHER" id="PTHR22888">
    <property type="entry name" value="CYTOCHROME C OXIDASE, SUBUNIT II"/>
    <property type="match status" value="1"/>
</dbReference>
<feature type="domain" description="Cytochrome oxidase subunit II transmembrane region profile" evidence="18">
    <location>
        <begin position="1"/>
        <end position="78"/>
    </location>
</feature>
<sequence>MNFSLLYYDIVCYVVALCSFIVVFVFVMLFWNSINGGSVNFGSENQAVELIWTIVPTFIVLVLCSLNVNFITAGLDSLAQESIKVVGRQWYWTYDLLGGSFDSFVCKDGFQVDKPLRVHYSMPYRFLVTSEDVIHSFAVPSLQIKIDAIPGRINALSFVPNRYGVFVGYCSELCGAGHGYMPIVIEVVK</sequence>
<dbReference type="GO" id="GO:0005507">
    <property type="term" value="F:copper ion binding"/>
    <property type="evidence" value="ECO:0007669"/>
    <property type="project" value="InterPro"/>
</dbReference>
<evidence type="ECO:0000256" key="11">
    <source>
        <dbReference type="ARBA" id="ARBA00022989"/>
    </source>
</evidence>
<dbReference type="InterPro" id="IPR011759">
    <property type="entry name" value="Cyt_c_oxidase_su2_TM_dom"/>
</dbReference>
<keyword evidence="13 15" id="KW-0472">Membrane</keyword>
<evidence type="ECO:0000256" key="1">
    <source>
        <dbReference type="ARBA" id="ARBA00004141"/>
    </source>
</evidence>
<keyword evidence="4 15" id="KW-0813">Transport</keyword>
<dbReference type="Pfam" id="PF02790">
    <property type="entry name" value="COX2_TM"/>
    <property type="match status" value="1"/>
</dbReference>
<keyword evidence="7 15" id="KW-0479">Metal-binding</keyword>
<dbReference type="InterPro" id="IPR045187">
    <property type="entry name" value="CcO_II"/>
</dbReference>
<dbReference type="SUPFAM" id="SSF49503">
    <property type="entry name" value="Cupredoxins"/>
    <property type="match status" value="1"/>
</dbReference>
<proteinExistence type="inferred from homology"/>
<evidence type="ECO:0000259" key="18">
    <source>
        <dbReference type="PROSITE" id="PS50999"/>
    </source>
</evidence>
<dbReference type="PRINTS" id="PR01166">
    <property type="entry name" value="CYCOXIDASEII"/>
</dbReference>
<keyword evidence="11 16" id="KW-1133">Transmembrane helix</keyword>
<dbReference type="InterPro" id="IPR002429">
    <property type="entry name" value="CcO_II-like_C"/>
</dbReference>
<name>A0A8F7CBZ0_9CEST</name>
<organism evidence="19">
    <name type="scientific">Duthiersia expansa</name>
    <dbReference type="NCBI Taxonomy" id="2015383"/>
    <lineage>
        <taxon>Eukaryota</taxon>
        <taxon>Metazoa</taxon>
        <taxon>Spiralia</taxon>
        <taxon>Lophotrochozoa</taxon>
        <taxon>Platyhelminthes</taxon>
        <taxon>Cestoda</taxon>
        <taxon>Eucestoda</taxon>
        <taxon>Diphyllobothriidea</taxon>
        <taxon>Diphyllobothriidae</taxon>
        <taxon>Duthiersia</taxon>
    </lineage>
</organism>
<dbReference type="Gene3D" id="1.10.287.90">
    <property type="match status" value="1"/>
</dbReference>
<feature type="domain" description="Cytochrome oxidase subunit II copper A binding" evidence="17">
    <location>
        <begin position="78"/>
        <end position="189"/>
    </location>
</feature>
<comment type="similarity">
    <text evidence="2 15">Belongs to the cytochrome c oxidase subunit 2 family.</text>
</comment>
<reference evidence="19" key="1">
    <citation type="journal article" date="2021" name="Mol. Phylogenet. Evol.">
        <title>Evolutionary transitions in broad tapeworms (Cestoda: Diphyllobothriidea) revealed by mitogenome and nuclear ribosomal operon phylogenetics.</title>
        <authorList>
            <person name="Fraija-Fernandez N."/>
            <person name="Waeschenbach A."/>
            <person name="Briscoe A.G."/>
            <person name="Hocking S."/>
            <person name="Kuchta Resource R."/>
            <person name="Nyman Resource T."/>
            <person name="Timothy J Littlewood D."/>
        </authorList>
    </citation>
    <scope>NUCLEOTIDE SEQUENCE</scope>
</reference>
<evidence type="ECO:0000313" key="19">
    <source>
        <dbReference type="EMBL" id="QXU59690.1"/>
    </source>
</evidence>
<keyword evidence="10 15" id="KW-0249">Electron transport</keyword>